<evidence type="ECO:0008006" key="6">
    <source>
        <dbReference type="Google" id="ProtNLM"/>
    </source>
</evidence>
<name>A0A015IQN9_RHIIW</name>
<proteinExistence type="inferred from homology"/>
<dbReference type="CDD" id="cd02846">
    <property type="entry name" value="PAZ_argonaute_like"/>
    <property type="match status" value="1"/>
</dbReference>
<dbReference type="STRING" id="1432141.A0A015IQN9"/>
<comment type="similarity">
    <text evidence="1">Belongs to the argonaute family.</text>
</comment>
<keyword evidence="5" id="KW-1185">Reference proteome</keyword>
<gene>
    <name evidence="4" type="ORF">RirG_188380</name>
</gene>
<dbReference type="Pfam" id="PF02170">
    <property type="entry name" value="PAZ"/>
    <property type="match status" value="1"/>
</dbReference>
<dbReference type="InterPro" id="IPR036085">
    <property type="entry name" value="PAZ_dom_sf"/>
</dbReference>
<dbReference type="InterPro" id="IPR012337">
    <property type="entry name" value="RNaseH-like_sf"/>
</dbReference>
<dbReference type="InterPro" id="IPR032474">
    <property type="entry name" value="Argonaute_N"/>
</dbReference>
<evidence type="ECO:0000313" key="4">
    <source>
        <dbReference type="EMBL" id="EXX59522.1"/>
    </source>
</evidence>
<reference evidence="4 5" key="1">
    <citation type="submission" date="2014-02" db="EMBL/GenBank/DDBJ databases">
        <title>Single nucleus genome sequencing reveals high similarity among nuclei of an endomycorrhizal fungus.</title>
        <authorList>
            <person name="Lin K."/>
            <person name="Geurts R."/>
            <person name="Zhang Z."/>
            <person name="Limpens E."/>
            <person name="Saunders D.G."/>
            <person name="Mu D."/>
            <person name="Pang E."/>
            <person name="Cao H."/>
            <person name="Cha H."/>
            <person name="Lin T."/>
            <person name="Zhou Q."/>
            <person name="Shang Y."/>
            <person name="Li Y."/>
            <person name="Ivanov S."/>
            <person name="Sharma T."/>
            <person name="Velzen R.V."/>
            <person name="Ruijter N.D."/>
            <person name="Aanen D.K."/>
            <person name="Win J."/>
            <person name="Kamoun S."/>
            <person name="Bisseling T."/>
            <person name="Huang S."/>
        </authorList>
    </citation>
    <scope>NUCLEOTIDE SEQUENCE [LARGE SCALE GENOMIC DNA]</scope>
    <source>
        <strain evidence="5">DAOM197198w</strain>
    </source>
</reference>
<dbReference type="Pfam" id="PF08699">
    <property type="entry name" value="ArgoL1"/>
    <property type="match status" value="1"/>
</dbReference>
<dbReference type="InterPro" id="IPR032472">
    <property type="entry name" value="ArgoL2"/>
</dbReference>
<dbReference type="InterPro" id="IPR045246">
    <property type="entry name" value="Piwi_ago-like"/>
</dbReference>
<dbReference type="InterPro" id="IPR014811">
    <property type="entry name" value="ArgoL1"/>
</dbReference>
<dbReference type="PANTHER" id="PTHR22891">
    <property type="entry name" value="EUKARYOTIC TRANSLATION INITIATION FACTOR 2C"/>
    <property type="match status" value="1"/>
</dbReference>
<accession>A0A015IQN9</accession>
<dbReference type="SUPFAM" id="SSF101690">
    <property type="entry name" value="PAZ domain"/>
    <property type="match status" value="1"/>
</dbReference>
<dbReference type="PROSITE" id="PS50822">
    <property type="entry name" value="PIWI"/>
    <property type="match status" value="1"/>
</dbReference>
<dbReference type="SMART" id="SM00950">
    <property type="entry name" value="Piwi"/>
    <property type="match status" value="1"/>
</dbReference>
<dbReference type="Pfam" id="PF02171">
    <property type="entry name" value="Piwi"/>
    <property type="match status" value="1"/>
</dbReference>
<dbReference type="InterPro" id="IPR036397">
    <property type="entry name" value="RNaseH_sf"/>
</dbReference>
<dbReference type="AlphaFoldDB" id="A0A015IQN9"/>
<comment type="caution">
    <text evidence="4">The sequence shown here is derived from an EMBL/GenBank/DDBJ whole genome shotgun (WGS) entry which is preliminary data.</text>
</comment>
<dbReference type="Gene3D" id="3.40.50.2300">
    <property type="match status" value="1"/>
</dbReference>
<evidence type="ECO:0000259" key="2">
    <source>
        <dbReference type="PROSITE" id="PS50821"/>
    </source>
</evidence>
<dbReference type="Pfam" id="PF16486">
    <property type="entry name" value="ArgoN"/>
    <property type="match status" value="1"/>
</dbReference>
<dbReference type="SMART" id="SM00949">
    <property type="entry name" value="PAZ"/>
    <property type="match status" value="1"/>
</dbReference>
<dbReference type="Gene3D" id="2.170.260.10">
    <property type="entry name" value="paz domain"/>
    <property type="match status" value="1"/>
</dbReference>
<dbReference type="SUPFAM" id="SSF53098">
    <property type="entry name" value="Ribonuclease H-like"/>
    <property type="match status" value="1"/>
</dbReference>
<dbReference type="InterPro" id="IPR003165">
    <property type="entry name" value="Piwi"/>
</dbReference>
<dbReference type="Pfam" id="PF16487">
    <property type="entry name" value="ArgoMid"/>
    <property type="match status" value="1"/>
</dbReference>
<dbReference type="InterPro" id="IPR003100">
    <property type="entry name" value="PAZ_dom"/>
</dbReference>
<dbReference type="HOGENOM" id="CLU_004544_4_3_1"/>
<protein>
    <recommendedName>
        <fullName evidence="6">Piwi-domain-containing protein</fullName>
    </recommendedName>
</protein>
<dbReference type="EMBL" id="JEMT01026396">
    <property type="protein sequence ID" value="EXX59522.1"/>
    <property type="molecule type" value="Genomic_DNA"/>
</dbReference>
<dbReference type="SMART" id="SM01163">
    <property type="entry name" value="DUF1785"/>
    <property type="match status" value="1"/>
</dbReference>
<dbReference type="InterPro" id="IPR032473">
    <property type="entry name" value="Argonaute_Mid_dom"/>
</dbReference>
<feature type="domain" description="Piwi" evidence="3">
    <location>
        <begin position="504"/>
        <end position="803"/>
    </location>
</feature>
<dbReference type="CDD" id="cd04657">
    <property type="entry name" value="Piwi_ago-like"/>
    <property type="match status" value="1"/>
</dbReference>
<evidence type="ECO:0000259" key="3">
    <source>
        <dbReference type="PROSITE" id="PS50822"/>
    </source>
</evidence>
<dbReference type="GO" id="GO:0003723">
    <property type="term" value="F:RNA binding"/>
    <property type="evidence" value="ECO:0007669"/>
    <property type="project" value="InterPro"/>
</dbReference>
<dbReference type="Pfam" id="PF16488">
    <property type="entry name" value="ArgoL2"/>
    <property type="match status" value="1"/>
</dbReference>
<evidence type="ECO:0000313" key="5">
    <source>
        <dbReference type="Proteomes" id="UP000022910"/>
    </source>
</evidence>
<sequence>MEKETYQIIKSPGIGNKGEPIKIRANFFEVTKIPKMRITHYDITISPEVPPRLNRKVFERFSKDNQDALGGVKPVYDGRFNMFTHKQLPFESKSFEVKLDKGSAPVSKTRPPEIFKIAIKKARDIDMNDLFQFLNAKGKMTNNCKMAINAMDIIISHEVSAKYPTVRNSFYTSHEAASLRGGIEAWQGYYQSARPTRGKMMINIDLSSTAFYEGGPLIQMVARILGLRSPNDLRRGLSDKDHQKVERRIKNLRISDNHRPEYRRKFKILKLSQNSASDTTFDGDNGNKIDVKTYFQNKYKKRLLYPFLPCVVVRNDNNLPIEVCDVIPEQRYMRKLDKDLTEDMMNFARQNPNVRANKIHAGLNILNYKNNAYLKQFGMEISNEMTVVNARILPTPTIQYHQSSRENRVRPNGGSWNLRDKKVINGATLSSWSILSFLNSRFLPDQVIRLFVRELIITCKDTGMTITEHEPPICRENPIGDTEGSLKKAWVMARDKARGVKPQLILCILPSNGIDLYAKIKLVSDTIIGVATQCVQSTHARKPKKQYCANVCLKINVKLGGENSFLVPEHIQFLADEPTILMGADVTHPSPGDTESPSYAALCGSLNVKASRYAASLRVQRGGTEIITDLENMVKELLKAFYQTCGKKPKKILFYRDGVSESQFMEVLDSELTAIKAACHSLEANYKPTITFVVVQKRHHTRFFPIQGADRTGNCFPGTVVDRDITHPFEFDFYLLSHAGLLGTSRPTHYHVLYDQNGFDANKLQMLSYNLCYVFARCTRAVSLVPPVYYAHLAAFRARLHSPRSTDTESSEASEGGRSAATTFGAVREDLRKVMYFV</sequence>
<dbReference type="Gene3D" id="3.30.420.10">
    <property type="entry name" value="Ribonuclease H-like superfamily/Ribonuclease H"/>
    <property type="match status" value="1"/>
</dbReference>
<evidence type="ECO:0000256" key="1">
    <source>
        <dbReference type="RuleBase" id="RU361178"/>
    </source>
</evidence>
<dbReference type="PROSITE" id="PS50821">
    <property type="entry name" value="PAZ"/>
    <property type="match status" value="1"/>
</dbReference>
<organism evidence="4 5">
    <name type="scientific">Rhizophagus irregularis (strain DAOM 197198w)</name>
    <name type="common">Glomus intraradices</name>
    <dbReference type="NCBI Taxonomy" id="1432141"/>
    <lineage>
        <taxon>Eukaryota</taxon>
        <taxon>Fungi</taxon>
        <taxon>Fungi incertae sedis</taxon>
        <taxon>Mucoromycota</taxon>
        <taxon>Glomeromycotina</taxon>
        <taxon>Glomeromycetes</taxon>
        <taxon>Glomerales</taxon>
        <taxon>Glomeraceae</taxon>
        <taxon>Rhizophagus</taxon>
    </lineage>
</organism>
<dbReference type="OrthoDB" id="10252740at2759"/>
<feature type="domain" description="PAZ" evidence="2">
    <location>
        <begin position="216"/>
        <end position="328"/>
    </location>
</feature>
<dbReference type="OMA" id="AARVSMH"/>
<dbReference type="Proteomes" id="UP000022910">
    <property type="component" value="Unassembled WGS sequence"/>
</dbReference>